<dbReference type="PANTHER" id="PTHR11803:SF58">
    <property type="entry name" value="PROTEIN HMF1-RELATED"/>
    <property type="match status" value="1"/>
</dbReference>
<evidence type="ECO:0000313" key="3">
    <source>
        <dbReference type="Proteomes" id="UP000189818"/>
    </source>
</evidence>
<comment type="similarity">
    <text evidence="1">Belongs to the RutC family.</text>
</comment>
<organism evidence="2 3">
    <name type="scientific">Rhizorhabdus histidinilytica</name>
    <dbReference type="NCBI Taxonomy" id="439228"/>
    <lineage>
        <taxon>Bacteria</taxon>
        <taxon>Pseudomonadati</taxon>
        <taxon>Pseudomonadota</taxon>
        <taxon>Alphaproteobacteria</taxon>
        <taxon>Sphingomonadales</taxon>
        <taxon>Sphingomonadaceae</taxon>
        <taxon>Rhizorhabdus</taxon>
    </lineage>
</organism>
<dbReference type="RefSeq" id="WP_079649169.1">
    <property type="nucleotide sequence ID" value="NZ_FUYM01000007.1"/>
</dbReference>
<accession>A0A1T5EL64</accession>
<dbReference type="GO" id="GO:0019239">
    <property type="term" value="F:deaminase activity"/>
    <property type="evidence" value="ECO:0007669"/>
    <property type="project" value="TreeGrafter"/>
</dbReference>
<dbReference type="EMBL" id="FUYM01000007">
    <property type="protein sequence ID" value="SKB84704.1"/>
    <property type="molecule type" value="Genomic_DNA"/>
</dbReference>
<protein>
    <submittedName>
        <fullName evidence="2">Aminoacrylate peracid reductase/2-iminobutanoate/2-iminopropanoate deaminase</fullName>
    </submittedName>
</protein>
<dbReference type="CDD" id="cd00448">
    <property type="entry name" value="YjgF_YER057c_UK114_family"/>
    <property type="match status" value="1"/>
</dbReference>
<evidence type="ECO:0000313" key="2">
    <source>
        <dbReference type="EMBL" id="SKB84704.1"/>
    </source>
</evidence>
<dbReference type="Pfam" id="PF01042">
    <property type="entry name" value="Ribonuc_L-PSP"/>
    <property type="match status" value="1"/>
</dbReference>
<dbReference type="AlphaFoldDB" id="A0A1T5EL64"/>
<name>A0A1T5EL64_9SPHN</name>
<dbReference type="InterPro" id="IPR035959">
    <property type="entry name" value="RutC-like_sf"/>
</dbReference>
<sequence>MSRSGSWGVPAGLPDPSGPYSLASATPEGLIHTAGLVALDAAGTVVGKDDAAAQTREIFAQARTILCAAGAALADVVFAHVFVSDMRHYEAINAAYREAFAETGRPLPPRYCIRADLVKDSLLVEIAFVARKGG</sequence>
<proteinExistence type="inferred from homology"/>
<gene>
    <name evidence="2" type="ORF">SAMN06295920_10769</name>
</gene>
<evidence type="ECO:0000256" key="1">
    <source>
        <dbReference type="ARBA" id="ARBA00010552"/>
    </source>
</evidence>
<keyword evidence="3" id="KW-1185">Reference proteome</keyword>
<dbReference type="GO" id="GO:0005829">
    <property type="term" value="C:cytosol"/>
    <property type="evidence" value="ECO:0007669"/>
    <property type="project" value="TreeGrafter"/>
</dbReference>
<dbReference type="OrthoDB" id="9799840at2"/>
<dbReference type="Proteomes" id="UP000189818">
    <property type="component" value="Unassembled WGS sequence"/>
</dbReference>
<dbReference type="PANTHER" id="PTHR11803">
    <property type="entry name" value="2-IMINOBUTANOATE/2-IMINOPROPANOATE DEAMINASE RIDA"/>
    <property type="match status" value="1"/>
</dbReference>
<dbReference type="Gene3D" id="3.30.1330.40">
    <property type="entry name" value="RutC-like"/>
    <property type="match status" value="1"/>
</dbReference>
<dbReference type="SUPFAM" id="SSF55298">
    <property type="entry name" value="YjgF-like"/>
    <property type="match status" value="1"/>
</dbReference>
<dbReference type="STRING" id="439228.SAMN06295920_10769"/>
<reference evidence="3" key="1">
    <citation type="submission" date="2017-02" db="EMBL/GenBank/DDBJ databases">
        <authorList>
            <person name="Varghese N."/>
            <person name="Submissions S."/>
        </authorList>
    </citation>
    <scope>NUCLEOTIDE SEQUENCE [LARGE SCALE GENOMIC DNA]</scope>
    <source>
        <strain evidence="3">UM2</strain>
    </source>
</reference>
<dbReference type="InterPro" id="IPR006175">
    <property type="entry name" value="YjgF/YER057c/UK114"/>
</dbReference>